<organism evidence="2">
    <name type="scientific">Leptolyngbya boryana CZ1</name>
    <dbReference type="NCBI Taxonomy" id="3060204"/>
    <lineage>
        <taxon>Bacteria</taxon>
        <taxon>Bacillati</taxon>
        <taxon>Cyanobacteriota</taxon>
        <taxon>Cyanophyceae</taxon>
        <taxon>Leptolyngbyales</taxon>
        <taxon>Leptolyngbyaceae</taxon>
        <taxon>Leptolyngbya group</taxon>
        <taxon>Leptolyngbya</taxon>
    </lineage>
</organism>
<gene>
    <name evidence="2" type="ORF">Q2T42_13725</name>
</gene>
<evidence type="ECO:0000256" key="1">
    <source>
        <dbReference type="ARBA" id="ARBA00010552"/>
    </source>
</evidence>
<dbReference type="CDD" id="cd00448">
    <property type="entry name" value="YjgF_YER057c_UK114_family"/>
    <property type="match status" value="1"/>
</dbReference>
<dbReference type="Pfam" id="PF01042">
    <property type="entry name" value="Ribonuc_L-PSP"/>
    <property type="match status" value="1"/>
</dbReference>
<evidence type="ECO:0000313" key="2">
    <source>
        <dbReference type="EMBL" id="WNZ49217.1"/>
    </source>
</evidence>
<dbReference type="GO" id="GO:0005829">
    <property type="term" value="C:cytosol"/>
    <property type="evidence" value="ECO:0007669"/>
    <property type="project" value="TreeGrafter"/>
</dbReference>
<dbReference type="NCBIfam" id="TIGR00004">
    <property type="entry name" value="Rid family detoxifying hydrolase"/>
    <property type="match status" value="1"/>
</dbReference>
<dbReference type="InterPro" id="IPR019897">
    <property type="entry name" value="RidA_CS"/>
</dbReference>
<dbReference type="InterPro" id="IPR035959">
    <property type="entry name" value="RutC-like_sf"/>
</dbReference>
<dbReference type="PANTHER" id="PTHR11803">
    <property type="entry name" value="2-IMINOBUTANOATE/2-IMINOPROPANOATE DEAMINASE RIDA"/>
    <property type="match status" value="1"/>
</dbReference>
<sequence>MMKKVIRTDAAPAPVGPYNQAIVAQGLVFVAGQISLDPQTGEIVGAGDVAAQTERAMTSLKAILEAAGSSLDDVVKTMVCLKDMNDFAAMNAVYAKYFDEATAPARVCVEVARLPKDVLVEIDCVATLKD</sequence>
<dbReference type="EMBL" id="CP130144">
    <property type="protein sequence ID" value="WNZ49217.1"/>
    <property type="molecule type" value="Genomic_DNA"/>
</dbReference>
<comment type="similarity">
    <text evidence="1">Belongs to the RutC family.</text>
</comment>
<dbReference type="AlphaFoldDB" id="A0AA96X1E8"/>
<protein>
    <submittedName>
        <fullName evidence="2">RidA family protein</fullName>
    </submittedName>
</protein>
<reference evidence="2" key="1">
    <citation type="journal article" date="2023" name="Plants (Basel)">
        <title>Genomic Analysis of Leptolyngbya boryana CZ1 Reveals Efficient Carbon Fixation Modules.</title>
        <authorList>
            <person name="Bai X."/>
            <person name="Wang H."/>
            <person name="Cheng W."/>
            <person name="Wang J."/>
            <person name="Ma M."/>
            <person name="Hu H."/>
            <person name="Song Z."/>
            <person name="Ma H."/>
            <person name="Fan Y."/>
            <person name="Du C."/>
            <person name="Xu J."/>
        </authorList>
    </citation>
    <scope>NUCLEOTIDE SEQUENCE</scope>
    <source>
        <strain evidence="2">CZ1</strain>
    </source>
</reference>
<reference evidence="2" key="2">
    <citation type="submission" date="2023-07" db="EMBL/GenBank/DDBJ databases">
        <authorList>
            <person name="Bai X.-H."/>
            <person name="Wang H.-H."/>
            <person name="Wang J."/>
            <person name="Ma M.-Y."/>
            <person name="Hu H.-H."/>
            <person name="Song Z.-L."/>
            <person name="Ma H.-G."/>
            <person name="Fan Y."/>
            <person name="Du C.-Y."/>
            <person name="Xu J.-C."/>
        </authorList>
    </citation>
    <scope>NUCLEOTIDE SEQUENCE</scope>
    <source>
        <strain evidence="2">CZ1</strain>
    </source>
</reference>
<accession>A0AA96X1E8</accession>
<dbReference type="PROSITE" id="PS01094">
    <property type="entry name" value="UPF0076"/>
    <property type="match status" value="1"/>
</dbReference>
<dbReference type="InterPro" id="IPR006175">
    <property type="entry name" value="YjgF/YER057c/UK114"/>
</dbReference>
<dbReference type="InterPro" id="IPR006056">
    <property type="entry name" value="RidA"/>
</dbReference>
<dbReference type="GO" id="GO:0019239">
    <property type="term" value="F:deaminase activity"/>
    <property type="evidence" value="ECO:0007669"/>
    <property type="project" value="TreeGrafter"/>
</dbReference>
<dbReference type="SUPFAM" id="SSF55298">
    <property type="entry name" value="YjgF-like"/>
    <property type="match status" value="1"/>
</dbReference>
<dbReference type="FunFam" id="3.30.1330.40:FF:000001">
    <property type="entry name" value="L-PSP family endoribonuclease"/>
    <property type="match status" value="1"/>
</dbReference>
<dbReference type="Gene3D" id="3.30.1330.40">
    <property type="entry name" value="RutC-like"/>
    <property type="match status" value="1"/>
</dbReference>
<name>A0AA96X1E8_LEPBY</name>
<proteinExistence type="inferred from homology"/>
<dbReference type="PANTHER" id="PTHR11803:SF58">
    <property type="entry name" value="PROTEIN HMF1-RELATED"/>
    <property type="match status" value="1"/>
</dbReference>